<dbReference type="RefSeq" id="WP_125984697.1">
    <property type="nucleotide sequence ID" value="NZ_NGJS01000020.1"/>
</dbReference>
<protein>
    <submittedName>
        <fullName evidence="1">Uncharacterized protein</fullName>
    </submittedName>
</protein>
<name>A0A429ZTB3_9ENTE</name>
<evidence type="ECO:0000313" key="1">
    <source>
        <dbReference type="EMBL" id="RST96975.1"/>
    </source>
</evidence>
<accession>A0A429ZTB3</accession>
<reference evidence="1 2" key="1">
    <citation type="submission" date="2017-05" db="EMBL/GenBank/DDBJ databases">
        <title>Vagococcus spp. assemblies.</title>
        <authorList>
            <person name="Gulvik C.A."/>
        </authorList>
    </citation>
    <scope>NUCLEOTIDE SEQUENCE [LARGE SCALE GENOMIC DNA]</scope>
    <source>
        <strain evidence="1 2">SS1995</strain>
    </source>
</reference>
<proteinExistence type="predicted"/>
<sequence length="118" mass="13820">MNSLEDLTNDSKYLLASMYKLYIEKRKNGLSKDEATNFNDSGYLHKEVMPRWSIEDVIYSCRELKKCEFLTYTFYGENHLILITMTPRAISLMESQFKDKVDSVIDYVAKIKGLIPFI</sequence>
<keyword evidence="2" id="KW-1185">Reference proteome</keyword>
<comment type="caution">
    <text evidence="1">The sequence shown here is derived from an EMBL/GenBank/DDBJ whole genome shotgun (WGS) entry which is preliminary data.</text>
</comment>
<evidence type="ECO:0000313" key="2">
    <source>
        <dbReference type="Proteomes" id="UP000287857"/>
    </source>
</evidence>
<dbReference type="EMBL" id="NGJS01000020">
    <property type="protein sequence ID" value="RST96975.1"/>
    <property type="molecule type" value="Genomic_DNA"/>
</dbReference>
<organism evidence="1 2">
    <name type="scientific">Vagococcus vulneris</name>
    <dbReference type="NCBI Taxonomy" id="1977869"/>
    <lineage>
        <taxon>Bacteria</taxon>
        <taxon>Bacillati</taxon>
        <taxon>Bacillota</taxon>
        <taxon>Bacilli</taxon>
        <taxon>Lactobacillales</taxon>
        <taxon>Enterococcaceae</taxon>
        <taxon>Vagococcus</taxon>
    </lineage>
</organism>
<dbReference type="Proteomes" id="UP000287857">
    <property type="component" value="Unassembled WGS sequence"/>
</dbReference>
<dbReference type="AlphaFoldDB" id="A0A429ZTB3"/>
<dbReference type="OrthoDB" id="2339754at2"/>
<gene>
    <name evidence="1" type="ORF">CBF37_10495</name>
</gene>